<comment type="similarity">
    <text evidence="2 9">Belongs to the type IB topoisomerase family.</text>
</comment>
<dbReference type="InParanoid" id="A0A1Z5JWX8"/>
<evidence type="ECO:0000256" key="3">
    <source>
        <dbReference type="ARBA" id="ARBA00012891"/>
    </source>
</evidence>
<dbReference type="GO" id="GO:0007059">
    <property type="term" value="P:chromosome segregation"/>
    <property type="evidence" value="ECO:0007669"/>
    <property type="project" value="TreeGrafter"/>
</dbReference>
<keyword evidence="7 9" id="KW-0413">Isomerase</keyword>
<dbReference type="Gene3D" id="3.90.15.10">
    <property type="entry name" value="Topoisomerase I, Chain A, domain 3"/>
    <property type="match status" value="1"/>
</dbReference>
<dbReference type="Gene3D" id="2.170.11.10">
    <property type="entry name" value="DNA Topoisomerase I, domain 2"/>
    <property type="match status" value="1"/>
</dbReference>
<evidence type="ECO:0000256" key="1">
    <source>
        <dbReference type="ARBA" id="ARBA00000213"/>
    </source>
</evidence>
<evidence type="ECO:0000256" key="11">
    <source>
        <dbReference type="SAM" id="MobiDB-lite"/>
    </source>
</evidence>
<evidence type="ECO:0000256" key="9">
    <source>
        <dbReference type="PROSITE-ProRule" id="PRU01382"/>
    </source>
</evidence>
<evidence type="ECO:0000256" key="2">
    <source>
        <dbReference type="ARBA" id="ARBA00006645"/>
    </source>
</evidence>
<dbReference type="InterPro" id="IPR008336">
    <property type="entry name" value="TopoI_DNA-bd_euk"/>
</dbReference>
<dbReference type="InterPro" id="IPR011010">
    <property type="entry name" value="DNA_brk_join_enz"/>
</dbReference>
<protein>
    <recommendedName>
        <fullName evidence="4">DNA topoisomerase 1</fullName>
        <ecNumber evidence="3">5.6.2.1</ecNumber>
    </recommendedName>
    <alternativeName>
        <fullName evidence="8">DNA topoisomerase I</fullName>
    </alternativeName>
</protein>
<dbReference type="Pfam" id="PF14370">
    <property type="entry name" value="Topo_C_assoc"/>
    <property type="match status" value="1"/>
</dbReference>
<dbReference type="AlphaFoldDB" id="A0A1Z5JWX8"/>
<evidence type="ECO:0000256" key="7">
    <source>
        <dbReference type="ARBA" id="ARBA00023235"/>
    </source>
</evidence>
<dbReference type="InterPro" id="IPR001631">
    <property type="entry name" value="TopoI"/>
</dbReference>
<feature type="coiled-coil region" evidence="10">
    <location>
        <begin position="585"/>
        <end position="657"/>
    </location>
</feature>
<dbReference type="SMART" id="SM00435">
    <property type="entry name" value="TOPEUc"/>
    <property type="match status" value="1"/>
</dbReference>
<dbReference type="GO" id="GO:0005694">
    <property type="term" value="C:chromosome"/>
    <property type="evidence" value="ECO:0007669"/>
    <property type="project" value="InterPro"/>
</dbReference>
<feature type="active site" description="O-(3'-phospho-DNA)-tyrosine intermediate" evidence="9">
    <location>
        <position position="723"/>
    </location>
</feature>
<evidence type="ECO:0000256" key="8">
    <source>
        <dbReference type="ARBA" id="ARBA00033297"/>
    </source>
</evidence>
<dbReference type="InterPro" id="IPR051062">
    <property type="entry name" value="Topoisomerase_IB"/>
</dbReference>
<dbReference type="PROSITE" id="PS00176">
    <property type="entry name" value="TOPO_IB_1"/>
    <property type="match status" value="1"/>
</dbReference>
<feature type="compositionally biased region" description="Acidic residues" evidence="11">
    <location>
        <begin position="1"/>
        <end position="14"/>
    </location>
</feature>
<feature type="compositionally biased region" description="Basic and acidic residues" evidence="11">
    <location>
        <begin position="86"/>
        <end position="101"/>
    </location>
</feature>
<dbReference type="EMBL" id="BDSP01000131">
    <property type="protein sequence ID" value="GAX18547.1"/>
    <property type="molecule type" value="Genomic_DNA"/>
</dbReference>
<evidence type="ECO:0000313" key="13">
    <source>
        <dbReference type="EMBL" id="GAX18547.1"/>
    </source>
</evidence>
<keyword evidence="6 9" id="KW-0238">DNA-binding</keyword>
<dbReference type="GO" id="GO:0003917">
    <property type="term" value="F:DNA topoisomerase type I (single strand cut, ATP-independent) activity"/>
    <property type="evidence" value="ECO:0007669"/>
    <property type="project" value="UniProtKB-UniRule"/>
</dbReference>
<dbReference type="Gene3D" id="1.10.10.41">
    <property type="entry name" value="Yeast DNA topoisomerase - domain 1"/>
    <property type="match status" value="1"/>
</dbReference>
<dbReference type="InterPro" id="IPR036202">
    <property type="entry name" value="TopoI_DNA-bd_euk_N_sf"/>
</dbReference>
<dbReference type="Pfam" id="PF02919">
    <property type="entry name" value="Topoisom_I_N"/>
    <property type="match status" value="1"/>
</dbReference>
<dbReference type="SUPFAM" id="SSF56741">
    <property type="entry name" value="Eukaryotic DNA topoisomerase I, N-terminal DNA-binding fragment"/>
    <property type="match status" value="1"/>
</dbReference>
<dbReference type="Pfam" id="PF01028">
    <property type="entry name" value="Topoisom_I"/>
    <property type="match status" value="1"/>
</dbReference>
<accession>A0A1Z5JWX8</accession>
<evidence type="ECO:0000256" key="4">
    <source>
        <dbReference type="ARBA" id="ARBA00019632"/>
    </source>
</evidence>
<dbReference type="GO" id="GO:0006260">
    <property type="term" value="P:DNA replication"/>
    <property type="evidence" value="ECO:0007669"/>
    <property type="project" value="TreeGrafter"/>
</dbReference>
<dbReference type="InterPro" id="IPR014711">
    <property type="entry name" value="TopoI_cat_a-hlx-sub_euk"/>
</dbReference>
<keyword evidence="14" id="KW-1185">Reference proteome</keyword>
<dbReference type="EC" id="5.6.2.1" evidence="3"/>
<dbReference type="OrthoDB" id="47179at2759"/>
<dbReference type="PANTHER" id="PTHR10290">
    <property type="entry name" value="DNA TOPOISOMERASE I"/>
    <property type="match status" value="1"/>
</dbReference>
<evidence type="ECO:0000313" key="14">
    <source>
        <dbReference type="Proteomes" id="UP000198406"/>
    </source>
</evidence>
<evidence type="ECO:0000259" key="12">
    <source>
        <dbReference type="SMART" id="SM00435"/>
    </source>
</evidence>
<dbReference type="GO" id="GO:0006265">
    <property type="term" value="P:DNA topological change"/>
    <property type="evidence" value="ECO:0007669"/>
    <property type="project" value="UniProtKB-UniRule"/>
</dbReference>
<dbReference type="PANTHER" id="PTHR10290:SF3">
    <property type="entry name" value="DNA TOPOISOMERASE 1"/>
    <property type="match status" value="1"/>
</dbReference>
<dbReference type="SUPFAM" id="SSF56349">
    <property type="entry name" value="DNA breaking-rejoining enzymes"/>
    <property type="match status" value="1"/>
</dbReference>
<feature type="region of interest" description="Disordered" evidence="11">
    <location>
        <begin position="1"/>
        <end position="101"/>
    </location>
</feature>
<reference evidence="13 14" key="1">
    <citation type="journal article" date="2015" name="Plant Cell">
        <title>Oil accumulation by the oleaginous diatom Fistulifera solaris as revealed by the genome and transcriptome.</title>
        <authorList>
            <person name="Tanaka T."/>
            <person name="Maeda Y."/>
            <person name="Veluchamy A."/>
            <person name="Tanaka M."/>
            <person name="Abida H."/>
            <person name="Marechal E."/>
            <person name="Bowler C."/>
            <person name="Muto M."/>
            <person name="Sunaga Y."/>
            <person name="Tanaka M."/>
            <person name="Yoshino T."/>
            <person name="Taniguchi T."/>
            <person name="Fukuda Y."/>
            <person name="Nemoto M."/>
            <person name="Matsumoto M."/>
            <person name="Wong P.S."/>
            <person name="Aburatani S."/>
            <person name="Fujibuchi W."/>
        </authorList>
    </citation>
    <scope>NUCLEOTIDE SEQUENCE [LARGE SCALE GENOMIC DNA]</scope>
    <source>
        <strain evidence="13 14">JPCC DA0580</strain>
    </source>
</reference>
<organism evidence="13 14">
    <name type="scientific">Fistulifera solaris</name>
    <name type="common">Oleaginous diatom</name>
    <dbReference type="NCBI Taxonomy" id="1519565"/>
    <lineage>
        <taxon>Eukaryota</taxon>
        <taxon>Sar</taxon>
        <taxon>Stramenopiles</taxon>
        <taxon>Ochrophyta</taxon>
        <taxon>Bacillariophyta</taxon>
        <taxon>Bacillariophyceae</taxon>
        <taxon>Bacillariophycidae</taxon>
        <taxon>Naviculales</taxon>
        <taxon>Naviculaceae</taxon>
        <taxon>Fistulifera</taxon>
    </lineage>
</organism>
<dbReference type="Proteomes" id="UP000198406">
    <property type="component" value="Unassembled WGS sequence"/>
</dbReference>
<name>A0A1Z5JWX8_FISSO</name>
<sequence>MASTDEEEFDMDDEVLPKKKKNGNDEAVPKKKKKRLEEEDGEINDEDYDDDVPLKQLKKKKKNKEKDSKKRKPDKVVSGPVKKKKKTEDVKPDKPKSDDTAMKKTAVKALKKLDKAERLQYAMQSFLWWDSVEPPEGCQWRTMEHSGVSFPEEYVPHGIKMKYDGKDVDLTPVQEEAATFFAAMDPEGMHLGDPKTAKIFIKNYFADFLEVLGKKHVIKDFKKCDFEPIRRHLNEQKIIKKAITDEQRKANKDDRNQVMFRFGYAIVDGHIEKVGNYNMEPPGTFRGRGEHPKMGKLKQRVAPEQVSLNLSQCAAVPRCSVPGHAWGDIKHDPRGQWLATWKENINNQSKYMQLAAQSSFKGKSDRSKYNKAALLCSNIEKIRKSYKKDLKSKDQETKQLATAVWVIDRLALRVGGEKDTDEEADTVGCCSLRVEHLEFDPNGEGGENREIKLEFLGKDSMLYKQTIDFGAAMYNENNGMGEQVYENFKSFCKKKKPDQEVFDSINPTLLNQHLKTFMDGLSAKVFRTYNASKTLQDELRKHEAGSQWKNLTATEKVVEYNNANREVAILCNHQRSVSKAQETALEAIGSKLATLKKQKKELKQMLKKLNSGDSSGLPVRKSFEEMTEDVQKAIEKAKKMKEAAKTNEEKIAATQADEKAKQKKRDLADKKFQKAHLWEKVPTKDQLVKRIEAWTAKINKMEMDLKHKDDNKEVSLGTSKINYMDPRISVAFCKRNEVPIEKIFSKTLRDKFNWAMAVQPNWEFNEKVALEG</sequence>
<gene>
    <name evidence="13" type="ORF">FisN_10Hh252</name>
</gene>
<dbReference type="PRINTS" id="PR00416">
    <property type="entry name" value="EUTPISMRASEI"/>
</dbReference>
<dbReference type="GO" id="GO:0003677">
    <property type="term" value="F:DNA binding"/>
    <property type="evidence" value="ECO:0007669"/>
    <property type="project" value="UniProtKB-UniRule"/>
</dbReference>
<dbReference type="GO" id="GO:0005730">
    <property type="term" value="C:nucleolus"/>
    <property type="evidence" value="ECO:0007669"/>
    <property type="project" value="TreeGrafter"/>
</dbReference>
<comment type="caution">
    <text evidence="13">The sequence shown here is derived from an EMBL/GenBank/DDBJ whole genome shotgun (WGS) entry which is preliminary data.</text>
</comment>
<dbReference type="InterPro" id="IPR013030">
    <property type="entry name" value="DNA_topo_DNA_db_N_dom2"/>
</dbReference>
<keyword evidence="5 9" id="KW-0799">Topoisomerase</keyword>
<feature type="domain" description="DNA topoisomerase I eukaryotic-type" evidence="12">
    <location>
        <begin position="284"/>
        <end position="737"/>
    </location>
</feature>
<dbReference type="InterPro" id="IPR013500">
    <property type="entry name" value="TopoI_cat_euk"/>
</dbReference>
<keyword evidence="10" id="KW-0175">Coiled coil</keyword>
<dbReference type="PROSITE" id="PS52038">
    <property type="entry name" value="TOPO_IB_2"/>
    <property type="match status" value="1"/>
</dbReference>
<dbReference type="FunCoup" id="A0A1Z5JWX8">
    <property type="interactions" value="489"/>
</dbReference>
<dbReference type="Gene3D" id="1.10.132.10">
    <property type="match status" value="1"/>
</dbReference>
<proteinExistence type="inferred from homology"/>
<comment type="catalytic activity">
    <reaction evidence="1 9">
        <text>ATP-independent breakage of single-stranded DNA, followed by passage and rejoining.</text>
        <dbReference type="EC" id="5.6.2.1"/>
    </reaction>
</comment>
<dbReference type="InterPro" id="IPR013499">
    <property type="entry name" value="TopoI_euk"/>
</dbReference>
<feature type="compositionally biased region" description="Basic residues" evidence="11">
    <location>
        <begin position="56"/>
        <end position="73"/>
    </location>
</feature>
<evidence type="ECO:0000256" key="10">
    <source>
        <dbReference type="SAM" id="Coils"/>
    </source>
</evidence>
<dbReference type="InterPro" id="IPR013034">
    <property type="entry name" value="DNA_topo_DNA_db_N_dom1"/>
</dbReference>
<evidence type="ECO:0000256" key="5">
    <source>
        <dbReference type="ARBA" id="ARBA00023029"/>
    </source>
</evidence>
<dbReference type="InterPro" id="IPR018521">
    <property type="entry name" value="TopoIB_AS"/>
</dbReference>
<dbReference type="InterPro" id="IPR025834">
    <property type="entry name" value="TopoI_C_dom"/>
</dbReference>
<dbReference type="InterPro" id="IPR014727">
    <property type="entry name" value="TopoI_cat_a/b-sub_euk"/>
</dbReference>
<feature type="compositionally biased region" description="Acidic residues" evidence="11">
    <location>
        <begin position="38"/>
        <end position="51"/>
    </location>
</feature>
<evidence type="ECO:0000256" key="6">
    <source>
        <dbReference type="ARBA" id="ARBA00023125"/>
    </source>
</evidence>